<dbReference type="PANTHER" id="PTHR11806">
    <property type="entry name" value="GLUCOSE INHIBITED DIVISION PROTEIN A"/>
    <property type="match status" value="1"/>
</dbReference>
<comment type="similarity">
    <text evidence="2">Belongs to the MnmG family.</text>
</comment>
<dbReference type="PANTHER" id="PTHR11806:SF0">
    <property type="entry name" value="PROTEIN MTO1 HOMOLOG, MITOCHONDRIAL"/>
    <property type="match status" value="1"/>
</dbReference>
<keyword evidence="8" id="KW-1185">Reference proteome</keyword>
<dbReference type="PROSITE" id="PS01280">
    <property type="entry name" value="GIDA_1"/>
    <property type="match status" value="1"/>
</dbReference>
<dbReference type="Gene3D" id="3.50.50.60">
    <property type="entry name" value="FAD/NAD(P)-binding domain"/>
    <property type="match status" value="2"/>
</dbReference>
<dbReference type="InterPro" id="IPR044920">
    <property type="entry name" value="MnmG_C_subdom_sf"/>
</dbReference>
<feature type="region of interest" description="Disordered" evidence="5">
    <location>
        <begin position="1"/>
        <end position="38"/>
    </location>
</feature>
<reference evidence="7 8" key="1">
    <citation type="journal article" date="2020" name="Elife">
        <title>Loss of centromere function drives karyotype evolution in closely related Malassezia species.</title>
        <authorList>
            <person name="Sankaranarayanan S.R."/>
            <person name="Ianiri G."/>
            <person name="Coelho M.A."/>
            <person name="Reza M.H."/>
            <person name="Thimmappa B.C."/>
            <person name="Ganguly P."/>
            <person name="Vadnala R.N."/>
            <person name="Sun S."/>
            <person name="Siddharthan R."/>
            <person name="Tellgren-Roth C."/>
            <person name="Dawson T.L."/>
            <person name="Heitman J."/>
            <person name="Sanyal K."/>
        </authorList>
    </citation>
    <scope>NUCLEOTIDE SEQUENCE [LARGE SCALE GENOMIC DNA]</scope>
    <source>
        <strain evidence="7">CBS14141</strain>
    </source>
</reference>
<comment type="cofactor">
    <cofactor evidence="1">
        <name>FAD</name>
        <dbReference type="ChEBI" id="CHEBI:57692"/>
    </cofactor>
</comment>
<dbReference type="SUPFAM" id="SSF51905">
    <property type="entry name" value="FAD/NAD(P)-binding domain"/>
    <property type="match status" value="1"/>
</dbReference>
<dbReference type="PROSITE" id="PS01281">
    <property type="entry name" value="GIDA_2"/>
    <property type="match status" value="1"/>
</dbReference>
<evidence type="ECO:0000256" key="5">
    <source>
        <dbReference type="SAM" id="MobiDB-lite"/>
    </source>
</evidence>
<dbReference type="Gene3D" id="1.10.150.570">
    <property type="entry name" value="GidA associated domain, C-terminal subdomain"/>
    <property type="match status" value="1"/>
</dbReference>
<feature type="domain" description="tRNA uridine 5-carboxymethylaminomethyl modification enzyme C-terminal subdomain" evidence="6">
    <location>
        <begin position="674"/>
        <end position="745"/>
    </location>
</feature>
<evidence type="ECO:0000256" key="3">
    <source>
        <dbReference type="ARBA" id="ARBA00022630"/>
    </source>
</evidence>
<evidence type="ECO:0000256" key="2">
    <source>
        <dbReference type="ARBA" id="ARBA00007653"/>
    </source>
</evidence>
<dbReference type="InterPro" id="IPR002218">
    <property type="entry name" value="MnmG-rel"/>
</dbReference>
<gene>
    <name evidence="7" type="primary">MTO1</name>
    <name evidence="7" type="ORF">GLX27_002906</name>
</gene>
<dbReference type="InterPro" id="IPR040131">
    <property type="entry name" value="MnmG_N"/>
</dbReference>
<dbReference type="InterPro" id="IPR036188">
    <property type="entry name" value="FAD/NAD-bd_sf"/>
</dbReference>
<name>A0ABY8ERU7_MALFU</name>
<keyword evidence="4" id="KW-0274">FAD</keyword>
<dbReference type="InterPro" id="IPR020595">
    <property type="entry name" value="MnmG-rel_CS"/>
</dbReference>
<organism evidence="7 8">
    <name type="scientific">Malassezia furfur</name>
    <name type="common">Pityriasis versicolor infection agent</name>
    <name type="synonym">Pityrosporum furfur</name>
    <dbReference type="NCBI Taxonomy" id="55194"/>
    <lineage>
        <taxon>Eukaryota</taxon>
        <taxon>Fungi</taxon>
        <taxon>Dikarya</taxon>
        <taxon>Basidiomycota</taxon>
        <taxon>Ustilaginomycotina</taxon>
        <taxon>Malasseziomycetes</taxon>
        <taxon>Malasseziales</taxon>
        <taxon>Malasseziaceae</taxon>
        <taxon>Malassezia</taxon>
    </lineage>
</organism>
<sequence length="764" mass="82724">MPGRRNGGLTDRSSDTGASPAPVYHEDGGAGASSTTIPRPVPLVDSFAPVGASEDGALLRIARTALGSDERISKPNARNNTRRVEVSRDFMLRRLATLAAPVHTVVIGGGHAGVEAAAASARTGASTVLLTTKSSTIGELSCNPSMGGIGKGTLTRETDALGGLAGIAADAAAIQFRMLNRSKGAAVHGPRAQLDRYLYKTHIQRALRDVPHLTIREAHVHGLALDWHPAPSGEAQASVRGVSLSTGEIIPCEQVVLCTGTFLAASILLGKQRRPAGRMLPMPSHGDEPSTEGLSDALARAGFQLGRLKTGTPARIDAASVELGARFPGEQGRPARSPALEAMPGDEVPARFSYLDTPIHPDAHMYTFGTRTTPMTHAIVREQIEHGQDYEMTKLTGPRYCPSLEVKVVRFAHKESHPVWLEPEGFLDTPQGDGHVLYPNGLSCSLPPEVQERMIRSIPGLEQAVMLRPGYAVEYDHIDPRELLPTLESRRIRGLALAGQINGTTGYEEAGAQGLVAGLNAGLRAQRRPEVVLGRADAFVGVMIDDLRIQGVQEPYRMFTSRSEYRLSIRADNADLRLTKKLLAQCPDTVSVERRAALERVEGDMAYGMHLLRATKMTSSRWAQYGLGVDGDVRTLSALDVMRRPHARIASLLDVIPELSTLPTNTLSRLETEAVYLPLLERQQTEIEMLARDERVPIPASLDYACLDGLSREMRERFEHVRPRTLGEAKRVAGCTPACYAVLWRHCHADPRSAAPRAEHRSSA</sequence>
<evidence type="ECO:0000259" key="6">
    <source>
        <dbReference type="SMART" id="SM01228"/>
    </source>
</evidence>
<dbReference type="Pfam" id="PF01134">
    <property type="entry name" value="GIDA"/>
    <property type="match status" value="1"/>
</dbReference>
<protein>
    <submittedName>
        <fullName evidence="7">Mitochondrial Translation Optimization</fullName>
    </submittedName>
</protein>
<dbReference type="Pfam" id="PF21680">
    <property type="entry name" value="GIDA_C_1st"/>
    <property type="match status" value="1"/>
</dbReference>
<dbReference type="InterPro" id="IPR047001">
    <property type="entry name" value="MnmG_C_subdom"/>
</dbReference>
<evidence type="ECO:0000256" key="4">
    <source>
        <dbReference type="ARBA" id="ARBA00022827"/>
    </source>
</evidence>
<dbReference type="EMBL" id="CP046236">
    <property type="protein sequence ID" value="WFD48238.1"/>
    <property type="molecule type" value="Genomic_DNA"/>
</dbReference>
<keyword evidence="3" id="KW-0285">Flavoprotein</keyword>
<dbReference type="Pfam" id="PF13932">
    <property type="entry name" value="SAM_GIDA_C"/>
    <property type="match status" value="1"/>
</dbReference>
<dbReference type="InterPro" id="IPR049312">
    <property type="entry name" value="GIDA_C_N"/>
</dbReference>
<dbReference type="Proteomes" id="UP000818624">
    <property type="component" value="Chromosome 3"/>
</dbReference>
<dbReference type="SMART" id="SM01228">
    <property type="entry name" value="GIDA_assoc_3"/>
    <property type="match status" value="1"/>
</dbReference>
<dbReference type="InterPro" id="IPR026904">
    <property type="entry name" value="MnmG_C"/>
</dbReference>
<dbReference type="NCBIfam" id="TIGR00136">
    <property type="entry name" value="mnmG_gidA"/>
    <property type="match status" value="1"/>
</dbReference>
<dbReference type="InterPro" id="IPR004416">
    <property type="entry name" value="MnmG"/>
</dbReference>
<accession>A0ABY8ERU7</accession>
<evidence type="ECO:0000313" key="8">
    <source>
        <dbReference type="Proteomes" id="UP000818624"/>
    </source>
</evidence>
<evidence type="ECO:0000313" key="7">
    <source>
        <dbReference type="EMBL" id="WFD48238.1"/>
    </source>
</evidence>
<evidence type="ECO:0000256" key="1">
    <source>
        <dbReference type="ARBA" id="ARBA00001974"/>
    </source>
</evidence>
<proteinExistence type="inferred from homology"/>